<comment type="caution">
    <text evidence="4">The sequence shown here is derived from an EMBL/GenBank/DDBJ whole genome shotgun (WGS) entry which is preliminary data.</text>
</comment>
<dbReference type="OrthoDB" id="447113at2759"/>
<feature type="region of interest" description="Disordered" evidence="2">
    <location>
        <begin position="400"/>
        <end position="425"/>
    </location>
</feature>
<protein>
    <submittedName>
        <fullName evidence="4">Sft2 protein</fullName>
    </submittedName>
</protein>
<dbReference type="EMBL" id="CAJNDS010001002">
    <property type="protein sequence ID" value="CAE7243720.1"/>
    <property type="molecule type" value="Genomic_DNA"/>
</dbReference>
<evidence type="ECO:0000256" key="1">
    <source>
        <dbReference type="SAM" id="Coils"/>
    </source>
</evidence>
<dbReference type="AlphaFoldDB" id="A0A812LMP7"/>
<organism evidence="4 5">
    <name type="scientific">Symbiodinium natans</name>
    <dbReference type="NCBI Taxonomy" id="878477"/>
    <lineage>
        <taxon>Eukaryota</taxon>
        <taxon>Sar</taxon>
        <taxon>Alveolata</taxon>
        <taxon>Dinophyceae</taxon>
        <taxon>Suessiales</taxon>
        <taxon>Symbiodiniaceae</taxon>
        <taxon>Symbiodinium</taxon>
    </lineage>
</organism>
<keyword evidence="3" id="KW-0732">Signal</keyword>
<feature type="chain" id="PRO_5032869888" evidence="3">
    <location>
        <begin position="22"/>
        <end position="598"/>
    </location>
</feature>
<feature type="signal peptide" evidence="3">
    <location>
        <begin position="1"/>
        <end position="21"/>
    </location>
</feature>
<feature type="region of interest" description="Disordered" evidence="2">
    <location>
        <begin position="108"/>
        <end position="131"/>
    </location>
</feature>
<accession>A0A812LMP7</accession>
<dbReference type="Proteomes" id="UP000604046">
    <property type="component" value="Unassembled WGS sequence"/>
</dbReference>
<keyword evidence="1" id="KW-0175">Coiled coil</keyword>
<feature type="coiled-coil region" evidence="1">
    <location>
        <begin position="169"/>
        <end position="196"/>
    </location>
</feature>
<gene>
    <name evidence="4" type="primary">sft2</name>
    <name evidence="4" type="ORF">SNAT2548_LOCUS11332</name>
</gene>
<evidence type="ECO:0000313" key="5">
    <source>
        <dbReference type="Proteomes" id="UP000604046"/>
    </source>
</evidence>
<evidence type="ECO:0000256" key="2">
    <source>
        <dbReference type="SAM" id="MobiDB-lite"/>
    </source>
</evidence>
<proteinExistence type="predicted"/>
<feature type="compositionally biased region" description="Pro residues" evidence="2">
    <location>
        <begin position="401"/>
        <end position="425"/>
    </location>
</feature>
<evidence type="ECO:0000256" key="3">
    <source>
        <dbReference type="SAM" id="SignalP"/>
    </source>
</evidence>
<feature type="coiled-coil region" evidence="1">
    <location>
        <begin position="311"/>
        <end position="370"/>
    </location>
</feature>
<keyword evidence="5" id="KW-1185">Reference proteome</keyword>
<name>A0A812LMP7_9DINO</name>
<feature type="coiled-coil region" evidence="1">
    <location>
        <begin position="238"/>
        <end position="272"/>
    </location>
</feature>
<evidence type="ECO:0000313" key="4">
    <source>
        <dbReference type="EMBL" id="CAE7243720.1"/>
    </source>
</evidence>
<reference evidence="4" key="1">
    <citation type="submission" date="2021-02" db="EMBL/GenBank/DDBJ databases">
        <authorList>
            <person name="Dougan E. K."/>
            <person name="Rhodes N."/>
            <person name="Thang M."/>
            <person name="Chan C."/>
        </authorList>
    </citation>
    <scope>NUCLEOTIDE SEQUENCE</scope>
</reference>
<feature type="compositionally biased region" description="Polar residues" evidence="2">
    <location>
        <begin position="118"/>
        <end position="131"/>
    </location>
</feature>
<sequence length="598" mass="66995">MLRCIILVLQVQIAALRQYEAEFDKRVTSMLDERDEALAASTRDKEAILLKVKELQEELALARRSTPGEASDAAELALMLKERQLEIEDLLDRNEELEQDLAKAREELQRAPRHAPASTGTQLSGGLDQTSQDQYEERLRHFKADALEKDARLLDAEKKLEQLARSLGAEGVVAENRELARQNSEMKRQVGEAKRDLAVYLSEAANIVYENDLLRSIANVKPEQLKLKDFKLKDKVTSAKAVAAVKQMEKEVAELEAERGKLKARLRQLSELAAEKVSLLHNLQPEQMLQLEEIAARMRNGKLELPLDDQSRQLKEERDELSKRLAMKDREVAEHVDRKVEEVLKKQGNTKDLEAKVAALEKDKDMLQSSLEAYKAGYADLVALQGPQALEQLVGRLPGSVRPPLPPGAAGPGRPLPPGVAPPLPPGQGLGAPAVLPKIPGMQPMVWSSLLQAALQLPGELADGSQETVCSLYCQVVEALEELSRERSVREGLAEEVSVFQQRFDRLLAEQEVLYKDYFAQREEWLAATRSLEERLRLQGDLLTDSQRKCEIQEDQIRTWQRLESGAAPELREELVSAMGRIAALEQNESAAWPNRAK</sequence>